<reference evidence="2" key="1">
    <citation type="submission" date="2019-07" db="EMBL/GenBank/DDBJ databases">
        <title>Annotation for the trematode Paragonimus miyazaki's.</title>
        <authorList>
            <person name="Choi Y.-J."/>
        </authorList>
    </citation>
    <scope>NUCLEOTIDE SEQUENCE</scope>
    <source>
        <strain evidence="2">Japan</strain>
    </source>
</reference>
<evidence type="ECO:0000313" key="2">
    <source>
        <dbReference type="EMBL" id="KAF7251438.1"/>
    </source>
</evidence>
<keyword evidence="3" id="KW-1185">Reference proteome</keyword>
<dbReference type="AlphaFoldDB" id="A0A8S9YND6"/>
<feature type="region of interest" description="Disordered" evidence="1">
    <location>
        <begin position="234"/>
        <end position="258"/>
    </location>
</feature>
<dbReference type="OrthoDB" id="6301249at2759"/>
<proteinExistence type="predicted"/>
<accession>A0A8S9YND6</accession>
<name>A0A8S9YND6_9TREM</name>
<sequence>MQQPSSPMSGHFSAAHLNSNGPSCATRVRQHLYQNFIPNSPASCASGTLDVCVNQRKSDSHSHCTPHSMLGPSDCSPSSIRWSNPGPWMSPIGSALYHRGHRLSLANTGGHVTGEANSCAQRDLSGHPNTGSFPLPSKGYNDSNHCRSPILHHLNTIPSDSEFVPQSTHIPSMSSLCSPPTDRPKMREPACLPAASSVTCKRNPPPPPPPRSGSWLGRTPADVIRQPHHIANVGPHHPHQQQQQPYRPCPSQMQNNQPRLCQQQNAVVSTSSGLQSVPSQAAHFRPFELKANHIMSNSTGSHASQLSNDSRGSYLDVYSCLFL</sequence>
<comment type="caution">
    <text evidence="2">The sequence shown here is derived from an EMBL/GenBank/DDBJ whole genome shotgun (WGS) entry which is preliminary data.</text>
</comment>
<evidence type="ECO:0000256" key="1">
    <source>
        <dbReference type="SAM" id="MobiDB-lite"/>
    </source>
</evidence>
<organism evidence="2 3">
    <name type="scientific">Paragonimus skrjabini miyazakii</name>
    <dbReference type="NCBI Taxonomy" id="59628"/>
    <lineage>
        <taxon>Eukaryota</taxon>
        <taxon>Metazoa</taxon>
        <taxon>Spiralia</taxon>
        <taxon>Lophotrochozoa</taxon>
        <taxon>Platyhelminthes</taxon>
        <taxon>Trematoda</taxon>
        <taxon>Digenea</taxon>
        <taxon>Plagiorchiida</taxon>
        <taxon>Troglotremata</taxon>
        <taxon>Troglotrematidae</taxon>
        <taxon>Paragonimus</taxon>
    </lineage>
</organism>
<protein>
    <submittedName>
        <fullName evidence="2">Uncharacterized protein</fullName>
    </submittedName>
</protein>
<evidence type="ECO:0000313" key="3">
    <source>
        <dbReference type="Proteomes" id="UP000822476"/>
    </source>
</evidence>
<dbReference type="EMBL" id="JTDE01005019">
    <property type="protein sequence ID" value="KAF7251438.1"/>
    <property type="molecule type" value="Genomic_DNA"/>
</dbReference>
<gene>
    <name evidence="2" type="ORF">EG68_09251</name>
</gene>
<dbReference type="Proteomes" id="UP000822476">
    <property type="component" value="Unassembled WGS sequence"/>
</dbReference>
<feature type="region of interest" description="Disordered" evidence="1">
    <location>
        <begin position="195"/>
        <end position="219"/>
    </location>
</feature>